<organism evidence="1 2">
    <name type="scientific">Chryseomicrobium palamuruense</name>
    <dbReference type="NCBI Taxonomy" id="682973"/>
    <lineage>
        <taxon>Bacteria</taxon>
        <taxon>Bacillati</taxon>
        <taxon>Bacillota</taxon>
        <taxon>Bacilli</taxon>
        <taxon>Bacillales</taxon>
        <taxon>Caryophanaceae</taxon>
        <taxon>Chryseomicrobium</taxon>
    </lineage>
</organism>
<dbReference type="EMBL" id="JBHSEF010000020">
    <property type="protein sequence ID" value="MFC4354827.1"/>
    <property type="molecule type" value="Genomic_DNA"/>
</dbReference>
<accession>A0ABV8UU41</accession>
<comment type="caution">
    <text evidence="1">The sequence shown here is derived from an EMBL/GenBank/DDBJ whole genome shotgun (WGS) entry which is preliminary data.</text>
</comment>
<evidence type="ECO:0008006" key="3">
    <source>
        <dbReference type="Google" id="ProtNLM"/>
    </source>
</evidence>
<gene>
    <name evidence="1" type="ORF">ACFO0S_07150</name>
</gene>
<sequence length="264" mass="30185">MLFVFCDFFISICRKNEEEDLRKVQKYSEEKLDKELRKLGYPEDFISIMPVEQKHDIVDSEPVSYGGGEKKEFYFDENGVLKESKSGDISIMGTIPLADLTIFNNKSYLGVINGRKTYRIYVNWQWNKIPFYQYKDKVALSYNDEFRTRISNNGNYSCRSYMKNNAGTTIASTDCYGRPSEISYGGASWYYDHDKYDYTQSGFAQMDIETKDATNPTGGAIILSHYYHKTGFPGSLSLNIGYASISVSSGSNYNLAATQHAFNY</sequence>
<evidence type="ECO:0000313" key="2">
    <source>
        <dbReference type="Proteomes" id="UP001595733"/>
    </source>
</evidence>
<keyword evidence="2" id="KW-1185">Reference proteome</keyword>
<dbReference type="Proteomes" id="UP001595733">
    <property type="component" value="Unassembled WGS sequence"/>
</dbReference>
<name>A0ABV8UU41_9BACL</name>
<proteinExistence type="predicted"/>
<protein>
    <recommendedName>
        <fullName evidence="3">Lipoprotein</fullName>
    </recommendedName>
</protein>
<dbReference type="RefSeq" id="WP_378141099.1">
    <property type="nucleotide sequence ID" value="NZ_JBHSEF010000020.1"/>
</dbReference>
<reference evidence="2" key="1">
    <citation type="journal article" date="2019" name="Int. J. Syst. Evol. Microbiol.">
        <title>The Global Catalogue of Microorganisms (GCM) 10K type strain sequencing project: providing services to taxonomists for standard genome sequencing and annotation.</title>
        <authorList>
            <consortium name="The Broad Institute Genomics Platform"/>
            <consortium name="The Broad Institute Genome Sequencing Center for Infectious Disease"/>
            <person name="Wu L."/>
            <person name="Ma J."/>
        </authorList>
    </citation>
    <scope>NUCLEOTIDE SEQUENCE [LARGE SCALE GENOMIC DNA]</scope>
    <source>
        <strain evidence="2">CCUG 50353</strain>
    </source>
</reference>
<evidence type="ECO:0000313" key="1">
    <source>
        <dbReference type="EMBL" id="MFC4354827.1"/>
    </source>
</evidence>